<sequence>MSGYRIPSDYQNDVSKSNHNWSAPSYGTIHCGLAYPVKFRHLNTGDRFRSKPQILLQSNPMRGPLLNGFKLITICTFTPDSVFYGWMRNGKRFSPEEYKDFTKFYFSPYSIGYPDGTRAQVTDPVFDEVRYGASLPAGLLHGYEGWISDIPIKDGSVYSSFLDHVGRGGLWDWLGVAPGFVVPNYTTTVDGDRSDVTTNESSEWNPVPALSYFLTCYYYIANMQEDYMFYTRSAFEIYPKEEQAYSAYSFERVFNSIDPNVVLDDISALSTRSKDGLAGDISSYVSSFVKVWLRSGLGSHGGLFSVPYRPDLFNNIIKVGESPTATIPVIDGSQEQKGDYVAVPQLRMQTKVQNWLDRLFVSGGRFGDVLRTLWGTKSSPYINKPEFLGVWQASIDPSNVVASAAGSGSDGTVDLAQMAARIDRFSGFKGTQQVDYYAKEPGTVMYISMLVPEPSYCQGLNPDLLSGSFADDFNPEMKGIGFLSVPRHRYSIMPEGFSGQLAAAWDSKQDPVPVDPNQVSVGDTVAWDWLRTDYPTLHGEFAQNGRYQYWTLVRQFTEVFSYEEPAGGDGYGTNSYYGTYINPLSWQYIFSEWTIEDPNFYLLSWFDTTVTSSVPSNYMPYLGR</sequence>
<dbReference type="GO" id="GO:0005198">
    <property type="term" value="F:structural molecule activity"/>
    <property type="evidence" value="ECO:0007669"/>
    <property type="project" value="InterPro"/>
</dbReference>
<proteinExistence type="predicted"/>
<protein>
    <submittedName>
        <fullName evidence="1">Major capsid protein</fullName>
    </submittedName>
</protein>
<dbReference type="EMBL" id="BK057818">
    <property type="protein sequence ID" value="DAE25635.1"/>
    <property type="molecule type" value="Genomic_DNA"/>
</dbReference>
<dbReference type="InterPro" id="IPR037002">
    <property type="entry name" value="Microviridae_protein_F_sf"/>
</dbReference>
<evidence type="ECO:0000313" key="1">
    <source>
        <dbReference type="EMBL" id="DAE25635.1"/>
    </source>
</evidence>
<organism evidence="1">
    <name type="scientific">Microviridae sp. cts131</name>
    <dbReference type="NCBI Taxonomy" id="2825008"/>
    <lineage>
        <taxon>Viruses</taxon>
        <taxon>Monodnaviria</taxon>
        <taxon>Sangervirae</taxon>
        <taxon>Phixviricota</taxon>
        <taxon>Malgrandaviricetes</taxon>
        <taxon>Petitvirales</taxon>
        <taxon>Microviridae</taxon>
    </lineage>
</organism>
<reference evidence="1" key="1">
    <citation type="journal article" date="2021" name="Proc. Natl. Acad. Sci. U.S.A.">
        <title>A Catalog of Tens of Thousands of Viruses from Human Metagenomes Reveals Hidden Associations with Chronic Diseases.</title>
        <authorList>
            <person name="Tisza M.J."/>
            <person name="Buck C.B."/>
        </authorList>
    </citation>
    <scope>NUCLEOTIDE SEQUENCE</scope>
    <source>
        <strain evidence="1">Cts131</strain>
    </source>
</reference>
<dbReference type="Gene3D" id="2.60.169.10">
    <property type="entry name" value="Microviridae F protein"/>
    <property type="match status" value="1"/>
</dbReference>
<accession>A0A8S5R3H1</accession>
<name>A0A8S5R3H1_9VIRU</name>